<dbReference type="GeneID" id="19244289"/>
<sequence>MSTQPDAHIHYGIWINWDHSAIVGSTITLSSRSGNLLTAFLAIFVGLTGTAAWKILAFSAHQLRSTQSPSDGLHHQQQVILRNTGAPIAAAWQFVQLTYFWRRLAKQSSWRSIPLPLLALTNVMGFAVASILSSEVTRAAGNEVLIRSGNCGNWTLESDTPNLVFNVYKKTLNDTITAATYARACYGIESNTPLCGRYKKQQISYTVNQNETCPFKSGLCLKSTPALSMDTGNISSHYHLGINTRKKDRIVFRRKTTCAPIASKGYITSFNYTDATKMVKELGGRFLGHSGDIIDFYNFGRTGENNFTYSYNRYVAALNFGYGLRSFLYPGAWRPVDAISRDDADVTIIFVSSNAINYLEPVYDPVFLATYPGDPIRSGSKNASTYYANYYVNPMACIDQHQICNPNNQRCTHLQDYYDAVKQSADLDMSAVQSMIVSRLSLSFLYQTIHYCINGRGAAALRATEAAAEAVSLPLPKDQWMIEVRSWFDTGLALLQQSVMQYAAGPPNVVGASYISRPADAIWQMMCDNQIVRSPGNTTNFSTLGVVIILSIGGILIVLSLSLDTMIGYIQQRWNYRDYQRVQWALNDKLQLQRLAYEGAGMGTWSGKTAIVPVTKSGERFRIPTDLVSRHFSPDGSPELSSIQDSSVTNVDISEQGQSLMSERSGDEETAEVFPGIMDDISTIISRHSECQRQPRIPEPGTALS</sequence>
<dbReference type="AlphaFoldDB" id="U1GGN1"/>
<dbReference type="OMA" id="NLQVMRM"/>
<accession>U1GGN1</accession>
<proteinExistence type="predicted"/>
<dbReference type="HOGENOM" id="CLU_014247_0_0_1"/>
<organism evidence="2 3">
    <name type="scientific">Endocarpon pusillum (strain Z07020 / HMAS-L-300199)</name>
    <name type="common">Lichen-forming fungus</name>
    <dbReference type="NCBI Taxonomy" id="1263415"/>
    <lineage>
        <taxon>Eukaryota</taxon>
        <taxon>Fungi</taxon>
        <taxon>Dikarya</taxon>
        <taxon>Ascomycota</taxon>
        <taxon>Pezizomycotina</taxon>
        <taxon>Eurotiomycetes</taxon>
        <taxon>Chaetothyriomycetidae</taxon>
        <taxon>Verrucariales</taxon>
        <taxon>Verrucariaceae</taxon>
        <taxon>Endocarpon</taxon>
    </lineage>
</organism>
<evidence type="ECO:0000313" key="3">
    <source>
        <dbReference type="Proteomes" id="UP000019373"/>
    </source>
</evidence>
<dbReference type="RefSeq" id="XP_007785835.1">
    <property type="nucleotide sequence ID" value="XM_007787645.1"/>
</dbReference>
<evidence type="ECO:0000256" key="1">
    <source>
        <dbReference type="SAM" id="Phobius"/>
    </source>
</evidence>
<keyword evidence="3" id="KW-1185">Reference proteome</keyword>
<keyword evidence="1" id="KW-0472">Membrane</keyword>
<gene>
    <name evidence="2" type="ORF">EPUS_09499</name>
</gene>
<reference evidence="3" key="1">
    <citation type="journal article" date="2014" name="BMC Genomics">
        <title>Genome characteristics reveal the impact of lichenization on lichen-forming fungus Endocarpon pusillum Hedwig (Verrucariales, Ascomycota).</title>
        <authorList>
            <person name="Wang Y.-Y."/>
            <person name="Liu B."/>
            <person name="Zhang X.-Y."/>
            <person name="Zhou Q.-M."/>
            <person name="Zhang T."/>
            <person name="Li H."/>
            <person name="Yu Y.-F."/>
            <person name="Zhang X.-L."/>
            <person name="Hao X.-Y."/>
            <person name="Wang M."/>
            <person name="Wang L."/>
            <person name="Wei J.-C."/>
        </authorList>
    </citation>
    <scope>NUCLEOTIDE SEQUENCE [LARGE SCALE GENOMIC DNA]</scope>
    <source>
        <strain evidence="3">Z07020 / HMAS-L-300199</strain>
    </source>
</reference>
<dbReference type="eggNOG" id="ENOG502SHTF">
    <property type="taxonomic scope" value="Eukaryota"/>
</dbReference>
<dbReference type="Proteomes" id="UP000019373">
    <property type="component" value="Unassembled WGS sequence"/>
</dbReference>
<dbReference type="EMBL" id="KE720692">
    <property type="protein sequence ID" value="ERF76832.1"/>
    <property type="molecule type" value="Genomic_DNA"/>
</dbReference>
<evidence type="ECO:0000313" key="2">
    <source>
        <dbReference type="EMBL" id="ERF76832.1"/>
    </source>
</evidence>
<name>U1GGN1_ENDPU</name>
<keyword evidence="1" id="KW-0812">Transmembrane</keyword>
<dbReference type="OrthoDB" id="3540210at2759"/>
<keyword evidence="1" id="KW-1133">Transmembrane helix</keyword>
<protein>
    <submittedName>
        <fullName evidence="2">Uncharacterized protein</fullName>
    </submittedName>
</protein>
<feature type="transmembrane region" description="Helical" evidence="1">
    <location>
        <begin position="541"/>
        <end position="563"/>
    </location>
</feature>
<feature type="transmembrane region" description="Helical" evidence="1">
    <location>
        <begin position="80"/>
        <end position="101"/>
    </location>
</feature>
<feature type="transmembrane region" description="Helical" evidence="1">
    <location>
        <begin position="36"/>
        <end position="60"/>
    </location>
</feature>